<dbReference type="EMBL" id="KL367497">
    <property type="protein sequence ID" value="KFD69210.1"/>
    <property type="molecule type" value="Genomic_DNA"/>
</dbReference>
<dbReference type="AlphaFoldDB" id="A0A085NIB4"/>
<evidence type="ECO:0000256" key="1">
    <source>
        <dbReference type="SAM" id="MobiDB-lite"/>
    </source>
</evidence>
<feature type="region of interest" description="Disordered" evidence="1">
    <location>
        <begin position="102"/>
        <end position="142"/>
    </location>
</feature>
<name>A0A085NIB4_9BILA</name>
<dbReference type="Proteomes" id="UP000030758">
    <property type="component" value="Unassembled WGS sequence"/>
</dbReference>
<evidence type="ECO:0000313" key="3">
    <source>
        <dbReference type="EMBL" id="KFD69210.1"/>
    </source>
</evidence>
<accession>A0A085NIB4</accession>
<sequence>MFLLPAKISLPYFLSARSAYFSRTSFVGWHAVVRAPTFPLPLFILPGCFLNLLTYFVEFLTIVFDTCRTNDIVQLRRNDSLFKRLPCHCHCHFDYLSFKQRRTGQTPQQRTTGKRKGRTESAAGHCRGKISGNCGKTKERKPEGQSSFYFATVTWTNKNFSVGMFAQRLSCRALPDETFYCIVVKLRYALLETAAFKDRVNPISSNGVPEEFVEPVSRQHNHQLAEEAQCTPG</sequence>
<evidence type="ECO:0000256" key="2">
    <source>
        <dbReference type="SAM" id="Phobius"/>
    </source>
</evidence>
<keyword evidence="2" id="KW-0812">Transmembrane</keyword>
<keyword evidence="2" id="KW-1133">Transmembrane helix</keyword>
<keyword evidence="2" id="KW-0472">Membrane</keyword>
<gene>
    <name evidence="3" type="ORF">M514_01502</name>
</gene>
<reference evidence="3" key="1">
    <citation type="journal article" date="2014" name="Nat. Genet.">
        <title>Genome and transcriptome of the porcine whipworm Trichuris suis.</title>
        <authorList>
            <person name="Jex A.R."/>
            <person name="Nejsum P."/>
            <person name="Schwarz E.M."/>
            <person name="Hu L."/>
            <person name="Young N.D."/>
            <person name="Hall R.S."/>
            <person name="Korhonen P.K."/>
            <person name="Liao S."/>
            <person name="Thamsborg S."/>
            <person name="Xia J."/>
            <person name="Xu P."/>
            <person name="Wang S."/>
            <person name="Scheerlinck J.P."/>
            <person name="Hofmann A."/>
            <person name="Sternberg P.W."/>
            <person name="Wang J."/>
            <person name="Gasser R.B."/>
        </authorList>
    </citation>
    <scope>NUCLEOTIDE SEQUENCE [LARGE SCALE GENOMIC DNA]</scope>
    <source>
        <strain evidence="3">DCEP-RM93F</strain>
    </source>
</reference>
<protein>
    <submittedName>
        <fullName evidence="3">Uncharacterized protein</fullName>
    </submittedName>
</protein>
<feature type="transmembrane region" description="Helical" evidence="2">
    <location>
        <begin position="42"/>
        <end position="67"/>
    </location>
</feature>
<proteinExistence type="predicted"/>
<organism evidence="3">
    <name type="scientific">Trichuris suis</name>
    <name type="common">pig whipworm</name>
    <dbReference type="NCBI Taxonomy" id="68888"/>
    <lineage>
        <taxon>Eukaryota</taxon>
        <taxon>Metazoa</taxon>
        <taxon>Ecdysozoa</taxon>
        <taxon>Nematoda</taxon>
        <taxon>Enoplea</taxon>
        <taxon>Dorylaimia</taxon>
        <taxon>Trichinellida</taxon>
        <taxon>Trichuridae</taxon>
        <taxon>Trichuris</taxon>
    </lineage>
</organism>